<dbReference type="EMBL" id="AMZH03015549">
    <property type="protein sequence ID" value="RRT45869.1"/>
    <property type="molecule type" value="Genomic_DNA"/>
</dbReference>
<evidence type="ECO:0000313" key="1">
    <source>
        <dbReference type="EMBL" id="RRT45869.1"/>
    </source>
</evidence>
<dbReference type="Proteomes" id="UP000287651">
    <property type="component" value="Unassembled WGS sequence"/>
</dbReference>
<proteinExistence type="predicted"/>
<comment type="caution">
    <text evidence="1">The sequence shown here is derived from an EMBL/GenBank/DDBJ whole genome shotgun (WGS) entry which is preliminary data.</text>
</comment>
<protein>
    <submittedName>
        <fullName evidence="1">Uncharacterized protein</fullName>
    </submittedName>
</protein>
<sequence length="72" mass="7906">MNPRWRRTEKRASELQSLGVYCDIPRGAIYFWSENFDWLVSVGKASLFASASFRSSTGSSIIDACAKAVVGG</sequence>
<name>A0A426Y271_ENSVE</name>
<dbReference type="AlphaFoldDB" id="A0A426Y271"/>
<organism evidence="1 2">
    <name type="scientific">Ensete ventricosum</name>
    <name type="common">Abyssinian banana</name>
    <name type="synonym">Musa ensete</name>
    <dbReference type="NCBI Taxonomy" id="4639"/>
    <lineage>
        <taxon>Eukaryota</taxon>
        <taxon>Viridiplantae</taxon>
        <taxon>Streptophyta</taxon>
        <taxon>Embryophyta</taxon>
        <taxon>Tracheophyta</taxon>
        <taxon>Spermatophyta</taxon>
        <taxon>Magnoliopsida</taxon>
        <taxon>Liliopsida</taxon>
        <taxon>Zingiberales</taxon>
        <taxon>Musaceae</taxon>
        <taxon>Ensete</taxon>
    </lineage>
</organism>
<evidence type="ECO:0000313" key="2">
    <source>
        <dbReference type="Proteomes" id="UP000287651"/>
    </source>
</evidence>
<gene>
    <name evidence="1" type="ORF">B296_00020016</name>
</gene>
<accession>A0A426Y271</accession>
<reference evidence="1 2" key="1">
    <citation type="journal article" date="2014" name="Agronomy (Basel)">
        <title>A Draft Genome Sequence for Ensete ventricosum, the Drought-Tolerant Tree Against Hunger.</title>
        <authorList>
            <person name="Harrison J."/>
            <person name="Moore K.A."/>
            <person name="Paszkiewicz K."/>
            <person name="Jones T."/>
            <person name="Grant M."/>
            <person name="Ambacheew D."/>
            <person name="Muzemil S."/>
            <person name="Studholme D.J."/>
        </authorList>
    </citation>
    <scope>NUCLEOTIDE SEQUENCE [LARGE SCALE GENOMIC DNA]</scope>
</reference>